<evidence type="ECO:0000256" key="12">
    <source>
        <dbReference type="SAM" id="Phobius"/>
    </source>
</evidence>
<feature type="domain" description="Generative cell specific-1/HAP2" evidence="13">
    <location>
        <begin position="3057"/>
        <end position="3425"/>
    </location>
</feature>
<keyword evidence="3" id="KW-1003">Cell membrane</keyword>
<keyword evidence="6 12" id="KW-1133">Transmembrane helix</keyword>
<keyword evidence="10" id="KW-0278">Fertilization</keyword>
<feature type="region of interest" description="Disordered" evidence="11">
    <location>
        <begin position="271"/>
        <end position="330"/>
    </location>
</feature>
<protein>
    <recommendedName>
        <fullName evidence="13">Generative cell specific-1/HAP2 domain-containing protein</fullName>
    </recommendedName>
</protein>
<keyword evidence="7" id="KW-0446">Lipid-binding</keyword>
<feature type="region of interest" description="Disordered" evidence="11">
    <location>
        <begin position="3029"/>
        <end position="3071"/>
    </location>
</feature>
<dbReference type="InterPro" id="IPR040326">
    <property type="entry name" value="HAP2/GCS1"/>
</dbReference>
<feature type="region of interest" description="Disordered" evidence="11">
    <location>
        <begin position="1362"/>
        <end position="1381"/>
    </location>
</feature>
<dbReference type="Proteomes" id="UP000078540">
    <property type="component" value="Unassembled WGS sequence"/>
</dbReference>
<sequence length="3657" mass="416377">MSEEKCAHTTSHLGACTNMCVSGTGQMVLPLIGSHPASPHLYPYISEFRYIPQYHPSKNPDCTSRWLQHEFYNDRFEHEDSRRSSFKEPLVNHPWMRETSHTQSIKSCRRKTNTREEFVLVDHVLDPVKMRKVRLRNPYVIKIRQDPLLHLYGLKFQGVVNAEAKEEVINNHRANFTGCNDGLDNPTCGQMLVNEEPISFSQASYVPAVRAVRNKTTDRFQGFCCSCEDAQRAESFRSVTAKSNYYQRDDGANRARNRSVSSANLFDNLEAQRQVGTRSRNEKYNRQVENNDALGRVTSRNTSAVNGPLGEQASPLRKQQEKEQLKNNSVRQSTRLLEGFPRAENANRAETLPSVLTNMFSEYPSPSKSKIEAYIDAVYEQAMKERAMKQAVKHESDKDLLDKNDLSAGSLGDLKDRFQKLDQRILDRQISDGQSSLYGSVTDNFPNTITKFTNIVDHGSNKLKSPKFSSQFLDHQSDSRALIQGSAKDDPLAKLTRLEGEQAFVKMGSKEDNREFLKLEKCDRSVNFSESRVHEEMARDRFRSAAHLENTFDYTSTSLAIHSSRIPEESQFSRRTEKNVFSNGDNTLFDNGSIPTTIEFFIRPGISFRNDTDENINYDIALSTLESNSFEENIFALLSKIVISETRSSMESEERQYGFRASEDISSNINALKNASIVRKNLSAAAIRRGNASSKERKTENANVSMRISTASAFTRLQNLSSFNEISRLEELSMSTVAARSADKSLMKILESETRSSLPANKIQGFPFEDLYKDQESHKMYNSPERASKDVNLKNSYKFWKTHRKLRKGAEKFCEDKDVVGEKLKRFGKSGRGLMQKHALPDFKCDSLWNKFSKRDRRFRRHLQTGKKVFNIVDAHKRSNSLTDEASRCKTQGFIDYNRSETYSKQIPNTGGSKSPKKQVILKSGHSHRKVQFEENDNPFYFNNKDGEKNVDKWIEDKFMRISNLLKEDSTEEDSTKIIQETPKNFKVVTKSEIAKADIPKIQDELEYNSLSRENGRSGKLFMIHGDKPAELIDKYQRSIVNENSVMESTITSNNVMITSLIKQKDSIDYKGSLFFKLAIDPFLSSPITRKVLREVNFNELKNPIYATEFAMRQTEVFTQKLLSDTSWNENVSDYFEVTGDPLRTLSSSWANSFTETTSPEALNTRSEGERVETNNVRFLELNNNSLRIIAGNSMKPEGSLIDPMLSSRDSASVTEPEEISLSRKKIDFYYTKESLQENSEGFLERSREKEKIAKLVDQIVRQYAVYTPIMPGVPTFDEITEAETLPLEEETVTQFTTALVTTTKITDVTFRPSIRPLKTVPLSEEMHDEISLDDTTFMEEATTITHEMTVSKPKFQLRRPNVSISSKTKTRRVSKTEKNGKRRQRIINYITSMKMMNAEKEIKEHPWYRTTEMQIIAANRSEPIQKIKGGRKHRYKSVDYFQNTSSGWTSSTTVSSDVPQTRGKRSDFNRAAGNRDSLIFYDYDSEDEEDHRNGRMGLNKNGKSPNITELTELRSRIEKRLAGELDYPASRGFSRCSCKNRDETQKLNATLQDIVRRNVRFHTVEDNLDSHVQEKKRDKQDNLKNFTIIKLKNGTVCKLDKDVYSQNCEITSVSFGTSPAGPTKILPLRTDLSGSVREKLEINRKSEKAFGERMKAEIDRIAVVRKIAVNVSENARTASVSANDLSDRGAEPQGKSSAGGILPTCVRSLGYQDKSRETDTVIRGVKLMIPNDKGESRELDVAAKSVDKKISPLFSNDLARQRGHDDTRKINENLTDSRVSRISAGKQYLQRPRGKVHDIVHKIINKIKGKSSLVSDKTNTENSLMESKKRAARLDWHRSGRRLLSSRGSDYVENIDDIDEYYANDESETDRENDLSDNEAIARRNDLLYLENPPGRGENRDSRKLMVKTDRLTYGNADVTQPMMPEERTVATYDVAMLSDDMQANSEEAISSNYRNNKRKVKNRNTNPSKRSRDIKVIPESSDPTNFNNDKMLEVPLAAEEKSIIQRTINNNNSVEKSFDNSKNILRNSRSYEEINEKPFSFPKNINENYLRDESFYGTQPIFNTREIINSPTVNNHNLSNAGKILNDLLQDSAMSQNEGIKISLIGKIQIHGSFNQTPMLISFDAIPDGFSVTQASVSTGLSNTIRTIETTVINLLLNDSNMESQTFDLLSISERANDEASDSLNTIMDESQEIGKTNVNQVPIKSPEKFFDLMERSEKERKSVKKNLSCIEKRLDKHNVNSRSPKQVFLTDYSIESNGKVDRTNGRMISGRTGGATDKLDFRSSANPVYFPDILGSVLVNNDSLKDQDSKEFRHRIDIPTIETNRSNPTDPNVTLHVIPLMHISIEKSHADLANDGKTKTVCCPCEDSWNANFGDCYKMPVTVRKLEITETISHELQTSSNYRDDDLTETFPPKLYETTVNDQNAVTMKSSPSTQLQNGILEAAVKCTTNETCSTVTPSESNKCKDKSINAIHVRNMMAIVRFMMKLLRIFAEDEEPPCPIQTQIGETVIHVKNIINVPSHVERQKSTTDKTVIKSGRTRHDLLTTEWRSTITEKIREESSPLDDSTFESFTKAPSHPAASTLPTSSDKMFKDEGLFTLFETSTRKEVYTSTLSSTTSSVMFKSFLFYDPGRKSLRKDASRKNTKVDLTGVKQNSNVFFKGSKDELGGNKSRLDGQTNRSSSWPRDQIRNSIDRLHFRKQGVASVTNSEDKIESFQKKYLARNKNTEFRQSESTNAANDTVRLTLPSDIDVSRNTLLERIDAMRENRPEYSKSKKTRQTGISDRYAETRMKLPNRSMREGPLGDWIGEHRAATRRLSIDKKLRESRKVPGGTATPGKVVFRRVRGKINRPPDPNLVSGRSDSFKIERNVVGNGALTKLSTNALSIVDGELSSLKREDTSIRDSSTSSLMNDDIGIFRTDKEIVYEHSVPNKKRDVSERHDFWKGNRVFRDRRKASSPTRRNTKQQKKKKRKKGSQRTKVILETENQRRFRRHLLMMSLEPEYDADDITARFSRRYVATEKRNAKNFRKSAGSNVRRRRGCDGSQTVDGSEADPSTAQIRGGQDCTDRRHPPNIDAAKYLESAHCLRFSDLWYSVYQLEDPIVDHAVYLQIYEKRVLANGSTYWKDLTEDSVVRQVVYAIRLGTFNRHHRGSQDTIAFAYKEVKMLGREEDEIPNLDVVRDRLLVPSSVTSKGSKYPAEGEYLMIPASSINESGNECDKAGVGFAAFARQPDRCERVRGTCLKNQPLAYRRRDAEARAAGRPGCYFLSNFASVPSEPIKYSANGSRSHEFLALEYHSPHVSAIDIEIEASYNAALMEGPLGCISKVHVDSRALNHTVVTIVITNTGLTSMFYQSRIAKCSNYLPESWMNATFPKKLIQPRHYQSISLDLYGELPINKFHCSVQLLNRLGGLVATRRIKVRKMDHCSCMLHCLCVCVGDARSTTCKPMSLELYHAAGFRGPVPVASHKIFVVTVDILFFFVLSILLLLFMGFLKWSIGLYIPVISRWGLDSLLETSGMSEYFERELKYKCVVMDEHGAPVHPDTRKRTVRICSRKAEFFLNVMFFFIFPFAICYIHLKKTFCRPAHRRCCSDGSKISLMSDRSERPRTICVNTYGDSRDSRMEIEDTKYVIDELKKSEESLRSRIRSKVRNKKYNE</sequence>
<keyword evidence="4 12" id="KW-0812">Transmembrane</keyword>
<dbReference type="PANTHER" id="PTHR31764">
    <property type="entry name" value="PROTEIN HAPLESS 2"/>
    <property type="match status" value="1"/>
</dbReference>
<evidence type="ECO:0000256" key="9">
    <source>
        <dbReference type="ARBA" id="ARBA00023157"/>
    </source>
</evidence>
<feature type="region of interest" description="Disordered" evidence="11">
    <location>
        <begin position="2560"/>
        <end position="2590"/>
    </location>
</feature>
<dbReference type="STRING" id="520822.A0A195BYK5"/>
<dbReference type="Pfam" id="PF10699">
    <property type="entry name" value="HAP2-GCS1"/>
    <property type="match status" value="2"/>
</dbReference>
<dbReference type="GO" id="GO:0008289">
    <property type="term" value="F:lipid binding"/>
    <property type="evidence" value="ECO:0007669"/>
    <property type="project" value="UniProtKB-KW"/>
</dbReference>
<evidence type="ECO:0000256" key="6">
    <source>
        <dbReference type="ARBA" id="ARBA00022989"/>
    </source>
</evidence>
<feature type="region of interest" description="Disordered" evidence="11">
    <location>
        <begin position="1679"/>
        <end position="1700"/>
    </location>
</feature>
<evidence type="ECO:0000256" key="7">
    <source>
        <dbReference type="ARBA" id="ARBA00023121"/>
    </source>
</evidence>
<dbReference type="GO" id="GO:0005886">
    <property type="term" value="C:plasma membrane"/>
    <property type="evidence" value="ECO:0007669"/>
    <property type="project" value="UniProtKB-SubCell"/>
</dbReference>
<feature type="region of interest" description="Disordered" evidence="11">
    <location>
        <begin position="2950"/>
        <end position="2982"/>
    </location>
</feature>
<dbReference type="InterPro" id="IPR018928">
    <property type="entry name" value="HAP2/GCS1_dom"/>
</dbReference>
<dbReference type="EMBL" id="KQ976396">
    <property type="protein sequence ID" value="KYM93018.1"/>
    <property type="molecule type" value="Genomic_DNA"/>
</dbReference>
<organism evidence="14 15">
    <name type="scientific">Atta colombica</name>
    <dbReference type="NCBI Taxonomy" id="520822"/>
    <lineage>
        <taxon>Eukaryota</taxon>
        <taxon>Metazoa</taxon>
        <taxon>Ecdysozoa</taxon>
        <taxon>Arthropoda</taxon>
        <taxon>Hexapoda</taxon>
        <taxon>Insecta</taxon>
        <taxon>Pterygota</taxon>
        <taxon>Neoptera</taxon>
        <taxon>Endopterygota</taxon>
        <taxon>Hymenoptera</taxon>
        <taxon>Apocrita</taxon>
        <taxon>Aculeata</taxon>
        <taxon>Formicoidea</taxon>
        <taxon>Formicidae</taxon>
        <taxon>Myrmicinae</taxon>
        <taxon>Atta</taxon>
    </lineage>
</organism>
<gene>
    <name evidence="14" type="ORF">ALC53_00557</name>
</gene>
<feature type="domain" description="Generative cell specific-1/HAP2" evidence="13">
    <location>
        <begin position="110"/>
        <end position="239"/>
    </location>
</feature>
<dbReference type="GO" id="GO:0007338">
    <property type="term" value="P:single fertilization"/>
    <property type="evidence" value="ECO:0007669"/>
    <property type="project" value="UniProtKB-KW"/>
</dbReference>
<evidence type="ECO:0000313" key="14">
    <source>
        <dbReference type="EMBL" id="KYM93018.1"/>
    </source>
</evidence>
<name>A0A195BYK5_9HYME</name>
<evidence type="ECO:0000256" key="10">
    <source>
        <dbReference type="ARBA" id="ARBA00023279"/>
    </source>
</evidence>
<keyword evidence="8 12" id="KW-0472">Membrane</keyword>
<feature type="transmembrane region" description="Helical" evidence="12">
    <location>
        <begin position="3470"/>
        <end position="3494"/>
    </location>
</feature>
<evidence type="ECO:0000313" key="15">
    <source>
        <dbReference type="Proteomes" id="UP000078540"/>
    </source>
</evidence>
<feature type="transmembrane region" description="Helical" evidence="12">
    <location>
        <begin position="3559"/>
        <end position="3578"/>
    </location>
</feature>
<evidence type="ECO:0000256" key="3">
    <source>
        <dbReference type="ARBA" id="ARBA00022475"/>
    </source>
</evidence>
<feature type="region of interest" description="Disordered" evidence="11">
    <location>
        <begin position="1951"/>
        <end position="1975"/>
    </location>
</feature>
<dbReference type="PANTHER" id="PTHR31764:SF0">
    <property type="entry name" value="GENERATIVE CELL SPECIFIC-1_HAP2 DOMAIN-CONTAINING PROTEIN"/>
    <property type="match status" value="1"/>
</dbReference>
<evidence type="ECO:0000256" key="4">
    <source>
        <dbReference type="ARBA" id="ARBA00022692"/>
    </source>
</evidence>
<reference evidence="14 15" key="1">
    <citation type="submission" date="2015-09" db="EMBL/GenBank/DDBJ databases">
        <title>Atta colombica WGS genome.</title>
        <authorList>
            <person name="Nygaard S."/>
            <person name="Hu H."/>
            <person name="Boomsma J."/>
            <person name="Zhang G."/>
        </authorList>
    </citation>
    <scope>NUCLEOTIDE SEQUENCE [LARGE SCALE GENOMIC DNA]</scope>
    <source>
        <strain evidence="14">Treedump-2</strain>
        <tissue evidence="14">Whole body</tissue>
    </source>
</reference>
<accession>A0A195BYK5</accession>
<keyword evidence="9" id="KW-1015">Disulfide bond</keyword>
<evidence type="ECO:0000256" key="5">
    <source>
        <dbReference type="ARBA" id="ARBA00022729"/>
    </source>
</evidence>
<feature type="compositionally biased region" description="Polar residues" evidence="11">
    <location>
        <begin position="3045"/>
        <end position="3060"/>
    </location>
</feature>
<feature type="compositionally biased region" description="Basic residues" evidence="11">
    <location>
        <begin position="2952"/>
        <end position="2978"/>
    </location>
</feature>
<evidence type="ECO:0000259" key="13">
    <source>
        <dbReference type="Pfam" id="PF10699"/>
    </source>
</evidence>
<evidence type="ECO:0000256" key="2">
    <source>
        <dbReference type="ARBA" id="ARBA00010929"/>
    </source>
</evidence>
<keyword evidence="5" id="KW-0732">Signal</keyword>
<keyword evidence="15" id="KW-1185">Reference proteome</keyword>
<evidence type="ECO:0000256" key="11">
    <source>
        <dbReference type="SAM" id="MobiDB-lite"/>
    </source>
</evidence>
<comment type="subcellular location">
    <subcellularLocation>
        <location evidence="1">Cell membrane</location>
        <topology evidence="1">Single-pass type I membrane protein</topology>
    </subcellularLocation>
</comment>
<evidence type="ECO:0000256" key="1">
    <source>
        <dbReference type="ARBA" id="ARBA00004251"/>
    </source>
</evidence>
<comment type="similarity">
    <text evidence="2">Belongs to the HAP2/GCS1 family.</text>
</comment>
<evidence type="ECO:0000256" key="8">
    <source>
        <dbReference type="ARBA" id="ARBA00023136"/>
    </source>
</evidence>
<proteinExistence type="inferred from homology"/>